<organism evidence="1 2">
    <name type="scientific">Puniceicoccus vermicola</name>
    <dbReference type="NCBI Taxonomy" id="388746"/>
    <lineage>
        <taxon>Bacteria</taxon>
        <taxon>Pseudomonadati</taxon>
        <taxon>Verrucomicrobiota</taxon>
        <taxon>Opitutia</taxon>
        <taxon>Puniceicoccales</taxon>
        <taxon>Puniceicoccaceae</taxon>
        <taxon>Puniceicoccus</taxon>
    </lineage>
</organism>
<name>A0A7X1B1S1_9BACT</name>
<evidence type="ECO:0008006" key="3">
    <source>
        <dbReference type="Google" id="ProtNLM"/>
    </source>
</evidence>
<evidence type="ECO:0000313" key="2">
    <source>
        <dbReference type="Proteomes" id="UP000525652"/>
    </source>
</evidence>
<dbReference type="AlphaFoldDB" id="A0A7X1B1S1"/>
<reference evidence="1 2" key="1">
    <citation type="submission" date="2020-07" db="EMBL/GenBank/DDBJ databases">
        <authorList>
            <person name="Feng X."/>
        </authorList>
    </citation>
    <scope>NUCLEOTIDE SEQUENCE [LARGE SCALE GENOMIC DNA]</scope>
    <source>
        <strain evidence="1 2">JCM14086</strain>
    </source>
</reference>
<proteinExistence type="predicted"/>
<evidence type="ECO:0000313" key="1">
    <source>
        <dbReference type="EMBL" id="MBC2604034.1"/>
    </source>
</evidence>
<accession>A0A7X1B1S1</accession>
<keyword evidence="2" id="KW-1185">Reference proteome</keyword>
<dbReference type="RefSeq" id="WP_185694651.1">
    <property type="nucleotide sequence ID" value="NZ_JACHVA010000138.1"/>
</dbReference>
<sequence length="291" mass="32760">MKTSTKKWGMIGGLTIGFAALFFGLRAIPVSECKFLHYEAVENSLGSNDELCSVAPVPFVDVEANPYPVELKIHSIRPTENEEVAMRFSILGPDGSPLLPHQLAVTHTRRIHFMLIDESLNSYHHLHPEPLGDSGDYRVTFVPRSKEYRYFAEFVPLQTRLISVADGSFEVSPSQVVSTESEVPIQFNLSGIEQPLRPNSDHRLTLRLANEKKGRALPLEETMDAYAHLVGFEDSLSGYAHMHPLTVDPTIGETAEMEFLFHPTRSGNFRIWVQIRAEGKDIFRPFDVQVL</sequence>
<comment type="caution">
    <text evidence="1">The sequence shown here is derived from an EMBL/GenBank/DDBJ whole genome shotgun (WGS) entry which is preliminary data.</text>
</comment>
<protein>
    <recommendedName>
        <fullName evidence="3">Secreted protein</fullName>
    </recommendedName>
</protein>
<dbReference type="Proteomes" id="UP000525652">
    <property type="component" value="Unassembled WGS sequence"/>
</dbReference>
<gene>
    <name evidence="1" type="ORF">H5P30_19810</name>
</gene>
<dbReference type="EMBL" id="JACHVA010000138">
    <property type="protein sequence ID" value="MBC2604034.1"/>
    <property type="molecule type" value="Genomic_DNA"/>
</dbReference>